<sequence>MADQACGYVGARLVTINDADENRLLVEALTAVVVNNATFPPTDLDPFGNVRIWIGLRFQTAMDDSFWNDGTRVDQGYNPSGAILPLYPNSCYAIWCRRDYCGWQPQPCTNSLPGLICEVRGVFV</sequence>
<protein>
    <recommendedName>
        <fullName evidence="1">C-type lectin domain-containing protein</fullName>
    </recommendedName>
</protein>
<reference evidence="3" key="1">
    <citation type="journal article" date="2016" name="Nat. Commun.">
        <title>The Gonium pectorale genome demonstrates co-option of cell cycle regulation during the evolution of multicellularity.</title>
        <authorList>
            <person name="Hanschen E.R."/>
            <person name="Marriage T.N."/>
            <person name="Ferris P.J."/>
            <person name="Hamaji T."/>
            <person name="Toyoda A."/>
            <person name="Fujiyama A."/>
            <person name="Neme R."/>
            <person name="Noguchi H."/>
            <person name="Minakuchi Y."/>
            <person name="Suzuki M."/>
            <person name="Kawai-Toyooka H."/>
            <person name="Smith D.R."/>
            <person name="Sparks H."/>
            <person name="Anderson J."/>
            <person name="Bakaric R."/>
            <person name="Luria V."/>
            <person name="Karger A."/>
            <person name="Kirschner M.W."/>
            <person name="Durand P.M."/>
            <person name="Michod R.E."/>
            <person name="Nozaki H."/>
            <person name="Olson B.J."/>
        </authorList>
    </citation>
    <scope>NUCLEOTIDE SEQUENCE [LARGE SCALE GENOMIC DNA]</scope>
    <source>
        <strain evidence="3">NIES-2863</strain>
    </source>
</reference>
<dbReference type="PROSITE" id="PS50041">
    <property type="entry name" value="C_TYPE_LECTIN_2"/>
    <property type="match status" value="1"/>
</dbReference>
<dbReference type="InterPro" id="IPR016187">
    <property type="entry name" value="CTDL_fold"/>
</dbReference>
<dbReference type="STRING" id="33097.A0A150GD16"/>
<feature type="domain" description="C-type lectin" evidence="1">
    <location>
        <begin position="1"/>
        <end position="108"/>
    </location>
</feature>
<dbReference type="CDD" id="cd00037">
    <property type="entry name" value="CLECT"/>
    <property type="match status" value="1"/>
</dbReference>
<dbReference type="Pfam" id="PF00059">
    <property type="entry name" value="Lectin_C"/>
    <property type="match status" value="1"/>
</dbReference>
<proteinExistence type="predicted"/>
<evidence type="ECO:0000259" key="1">
    <source>
        <dbReference type="PROSITE" id="PS50041"/>
    </source>
</evidence>
<dbReference type="SUPFAM" id="SSF56436">
    <property type="entry name" value="C-type lectin-like"/>
    <property type="match status" value="1"/>
</dbReference>
<dbReference type="AlphaFoldDB" id="A0A150GD16"/>
<organism evidence="2 3">
    <name type="scientific">Gonium pectorale</name>
    <name type="common">Green alga</name>
    <dbReference type="NCBI Taxonomy" id="33097"/>
    <lineage>
        <taxon>Eukaryota</taxon>
        <taxon>Viridiplantae</taxon>
        <taxon>Chlorophyta</taxon>
        <taxon>core chlorophytes</taxon>
        <taxon>Chlorophyceae</taxon>
        <taxon>CS clade</taxon>
        <taxon>Chlamydomonadales</taxon>
        <taxon>Volvocaceae</taxon>
        <taxon>Gonium</taxon>
    </lineage>
</organism>
<accession>A0A150GD16</accession>
<name>A0A150GD16_GONPE</name>
<keyword evidence="3" id="KW-1185">Reference proteome</keyword>
<gene>
    <name evidence="2" type="ORF">GPECTOR_33g555</name>
</gene>
<dbReference type="OrthoDB" id="441660at2759"/>
<comment type="caution">
    <text evidence="2">The sequence shown here is derived from an EMBL/GenBank/DDBJ whole genome shotgun (WGS) entry which is preliminary data.</text>
</comment>
<dbReference type="InterPro" id="IPR016186">
    <property type="entry name" value="C-type_lectin-like/link_sf"/>
</dbReference>
<dbReference type="InterPro" id="IPR001304">
    <property type="entry name" value="C-type_lectin-like"/>
</dbReference>
<dbReference type="Proteomes" id="UP000075714">
    <property type="component" value="Unassembled WGS sequence"/>
</dbReference>
<evidence type="ECO:0000313" key="3">
    <source>
        <dbReference type="Proteomes" id="UP000075714"/>
    </source>
</evidence>
<dbReference type="EMBL" id="LSYV01000034">
    <property type="protein sequence ID" value="KXZ47673.1"/>
    <property type="molecule type" value="Genomic_DNA"/>
</dbReference>
<dbReference type="Gene3D" id="3.10.100.10">
    <property type="entry name" value="Mannose-Binding Protein A, subunit A"/>
    <property type="match status" value="1"/>
</dbReference>
<evidence type="ECO:0000313" key="2">
    <source>
        <dbReference type="EMBL" id="KXZ47673.1"/>
    </source>
</evidence>